<dbReference type="Gene3D" id="3.30.565.10">
    <property type="entry name" value="Histidine kinase-like ATPase, C-terminal domain"/>
    <property type="match status" value="1"/>
</dbReference>
<dbReference type="Gene3D" id="3.40.50.2300">
    <property type="match status" value="1"/>
</dbReference>
<keyword evidence="10" id="KW-0157">Chromophore</keyword>
<dbReference type="Gene3D" id="3.30.450.20">
    <property type="entry name" value="PAS domain"/>
    <property type="match status" value="1"/>
</dbReference>
<dbReference type="PROSITE" id="PS50046">
    <property type="entry name" value="PHYTOCHROME_2"/>
    <property type="match status" value="1"/>
</dbReference>
<dbReference type="GO" id="GO:0006355">
    <property type="term" value="P:regulation of DNA-templated transcription"/>
    <property type="evidence" value="ECO:0007669"/>
    <property type="project" value="InterPro"/>
</dbReference>
<dbReference type="RefSeq" id="WP_079730208.1">
    <property type="nucleotide sequence ID" value="NZ_FVZE01000002.1"/>
</dbReference>
<dbReference type="InterPro" id="IPR011006">
    <property type="entry name" value="CheY-like_superfamily"/>
</dbReference>
<dbReference type="PROSITE" id="PS50110">
    <property type="entry name" value="RESPONSE_REGULATORY"/>
    <property type="match status" value="1"/>
</dbReference>
<keyword evidence="9" id="KW-0067">ATP-binding</keyword>
<dbReference type="GO" id="GO:0005524">
    <property type="term" value="F:ATP binding"/>
    <property type="evidence" value="ECO:0007669"/>
    <property type="project" value="UniProtKB-KW"/>
</dbReference>
<dbReference type="InterPro" id="IPR001789">
    <property type="entry name" value="Sig_transdc_resp-reg_receiver"/>
</dbReference>
<dbReference type="PRINTS" id="PR01033">
    <property type="entry name" value="PHYTOCHROME"/>
</dbReference>
<keyword evidence="16" id="KW-1185">Reference proteome</keyword>
<evidence type="ECO:0000256" key="2">
    <source>
        <dbReference type="ARBA" id="ARBA00012438"/>
    </source>
</evidence>
<evidence type="ECO:0000256" key="10">
    <source>
        <dbReference type="ARBA" id="ARBA00022991"/>
    </source>
</evidence>
<dbReference type="EC" id="2.7.13.3" evidence="2"/>
<sequence>MADDTHRVDLTTCDLEPIHVIGRIQSFGWLLSFSSDWIINHASLNCEELFGRHPRDLIGLMAKDFLSGSALHDIRTRLQILSGSNTVERIFEVDLLGDGRLFDTAIHQSGRSYILEIEPHEGGRRRDFVSYVRPMIDRLRNSATIEQLCASAARHLRGLTGFDRVMVYRFEADGAGEVVAESLNGMVDSFKGLHFPASDIPAQARRLYARNMLRIISDVDDQTVPIHPACGPNGDPLDLSMSGLRAVSPIHIEYLRNMGVKASMSVSIMRRGKLWGLMACHHYSPLVLSYSVRTASELFGEFFAYLLDQKETDFALEKRADSMRLHDEIMSRVAGGGTLLEAFGEFTESIGRVIDFDGVIGYVDGQFIAYGDAPDKAEFTELARFLNTAGASTVWSTDNITAIFEPARAWADKAAGLLALPVSRTPRDYIVLFRKEQLRQVNWAGNPEKAVEFGPNGARLTPRKSFEIWKEERRGYSRPWTSEETSAAESLRITLLEVVLRLADAANIEREQASQQQDMLIAELNHRVRNILNLIRGLVSQSKEGASSIDEFAEIVGSRIHALARAHDQVTMTDWSPSSIYELIRTETAAYASNSADRVVIDGPDALIAPGAFTTLALVVHELMTNSCKYGALSDSSGTVNIVLSHGDDGSLEIDWRESGGPPVTEPTRRGFGSTIIERTIPHELGGSASVAYPEDGLRAMFLIPADHVSNFATPSAAHREVQGEPPAATDMAGHLMTGTALIVEDNVIIAMEAEDVLRSFGFTDCRIAGSVSAALETIEDVKIAFAMLDINLGKDTSEPVADALQDRGVPFIFASGYGERSLQTGAFRGVPVVTKPYGEREVRSAIARLLQGRTASREEAGRN</sequence>
<proteinExistence type="predicted"/>
<dbReference type="GO" id="GO:0009584">
    <property type="term" value="P:detection of visible light"/>
    <property type="evidence" value="ECO:0007669"/>
    <property type="project" value="InterPro"/>
</dbReference>
<dbReference type="EMBL" id="FVZE01000002">
    <property type="protein sequence ID" value="SLJ96421.1"/>
    <property type="molecule type" value="Genomic_DNA"/>
</dbReference>
<evidence type="ECO:0000259" key="14">
    <source>
        <dbReference type="PROSITE" id="PS50110"/>
    </source>
</evidence>
<dbReference type="Proteomes" id="UP000190989">
    <property type="component" value="Unassembled WGS sequence"/>
</dbReference>
<evidence type="ECO:0000256" key="4">
    <source>
        <dbReference type="ARBA" id="ARBA00022553"/>
    </source>
</evidence>
<dbReference type="InterPro" id="IPR001294">
    <property type="entry name" value="Phytochrome"/>
</dbReference>
<dbReference type="Pfam" id="PF08446">
    <property type="entry name" value="PAS_2"/>
    <property type="match status" value="1"/>
</dbReference>
<dbReference type="InterPro" id="IPR011102">
    <property type="entry name" value="Sig_transdc_His_kinase_HWE"/>
</dbReference>
<gene>
    <name evidence="15" type="ORF">SAMN06295987_102665</name>
</gene>
<dbReference type="InterPro" id="IPR029016">
    <property type="entry name" value="GAF-like_dom_sf"/>
</dbReference>
<dbReference type="Pfam" id="PF00360">
    <property type="entry name" value="PHY"/>
    <property type="match status" value="1"/>
</dbReference>
<dbReference type="SUPFAM" id="SSF55874">
    <property type="entry name" value="ATPase domain of HSP90 chaperone/DNA topoisomerase II/histidine kinase"/>
    <property type="match status" value="1"/>
</dbReference>
<dbReference type="Pfam" id="PF01590">
    <property type="entry name" value="GAF"/>
    <property type="match status" value="1"/>
</dbReference>
<keyword evidence="3" id="KW-0600">Photoreceptor protein</keyword>
<evidence type="ECO:0000313" key="16">
    <source>
        <dbReference type="Proteomes" id="UP000190989"/>
    </source>
</evidence>
<dbReference type="SMART" id="SM00065">
    <property type="entry name" value="GAF"/>
    <property type="match status" value="1"/>
</dbReference>
<evidence type="ECO:0000259" key="13">
    <source>
        <dbReference type="PROSITE" id="PS50046"/>
    </source>
</evidence>
<dbReference type="InterPro" id="IPR013515">
    <property type="entry name" value="Phytochrome_cen-reg"/>
</dbReference>
<dbReference type="STRING" id="428990.SAMN06295987_102665"/>
<dbReference type="PANTHER" id="PTHR41523:SF7">
    <property type="entry name" value="HISTIDINE KINASE"/>
    <property type="match status" value="1"/>
</dbReference>
<evidence type="ECO:0000256" key="3">
    <source>
        <dbReference type="ARBA" id="ARBA00022543"/>
    </source>
</evidence>
<dbReference type="AlphaFoldDB" id="A0A1U6HL42"/>
<dbReference type="InterPro" id="IPR009219">
    <property type="entry name" value="Bactrphtchr_CheY"/>
</dbReference>
<evidence type="ECO:0000256" key="7">
    <source>
        <dbReference type="ARBA" id="ARBA00022741"/>
    </source>
</evidence>
<evidence type="ECO:0000256" key="11">
    <source>
        <dbReference type="ARBA" id="ARBA00023170"/>
    </source>
</evidence>
<dbReference type="InterPro" id="IPR043150">
    <property type="entry name" value="Phytochrome_PHY_sf"/>
</dbReference>
<reference evidence="16" key="1">
    <citation type="submission" date="2017-02" db="EMBL/GenBank/DDBJ databases">
        <authorList>
            <person name="Varghese N."/>
            <person name="Submissions S."/>
        </authorList>
    </citation>
    <scope>NUCLEOTIDE SEQUENCE [LARGE SCALE GENOMIC DNA]</scope>
    <source>
        <strain evidence="16">SM117</strain>
    </source>
</reference>
<dbReference type="SMART" id="SM00911">
    <property type="entry name" value="HWE_HK"/>
    <property type="match status" value="1"/>
</dbReference>
<feature type="domain" description="Response regulatory" evidence="14">
    <location>
        <begin position="740"/>
        <end position="851"/>
    </location>
</feature>
<feature type="domain" description="Phytochrome chromophore attachment site" evidence="13">
    <location>
        <begin position="144"/>
        <end position="301"/>
    </location>
</feature>
<keyword evidence="4 12" id="KW-0597">Phosphoprotein</keyword>
<keyword evidence="5" id="KW-0716">Sensory transduction</keyword>
<evidence type="ECO:0000256" key="12">
    <source>
        <dbReference type="PROSITE-ProRule" id="PRU00169"/>
    </source>
</evidence>
<protein>
    <recommendedName>
        <fullName evidence="2">histidine kinase</fullName>
        <ecNumber evidence="2">2.7.13.3</ecNumber>
    </recommendedName>
</protein>
<dbReference type="SUPFAM" id="SSF55785">
    <property type="entry name" value="PYP-like sensor domain (PAS domain)"/>
    <property type="match status" value="1"/>
</dbReference>
<comment type="catalytic activity">
    <reaction evidence="1">
        <text>ATP + protein L-histidine = ADP + protein N-phospho-L-histidine.</text>
        <dbReference type="EC" id="2.7.13.3"/>
    </reaction>
</comment>
<feature type="modified residue" description="4-aspartylphosphate" evidence="12">
    <location>
        <position position="790"/>
    </location>
</feature>
<dbReference type="GO" id="GO:0009881">
    <property type="term" value="F:photoreceptor activity"/>
    <property type="evidence" value="ECO:0007669"/>
    <property type="project" value="UniProtKB-KW"/>
</dbReference>
<dbReference type="InterPro" id="IPR016132">
    <property type="entry name" value="Phyto_chromo_attachment"/>
</dbReference>
<dbReference type="GO" id="GO:0004673">
    <property type="term" value="F:protein histidine kinase activity"/>
    <property type="evidence" value="ECO:0007669"/>
    <property type="project" value="UniProtKB-EC"/>
</dbReference>
<evidence type="ECO:0000256" key="5">
    <source>
        <dbReference type="ARBA" id="ARBA00022606"/>
    </source>
</evidence>
<dbReference type="InterPro" id="IPR013654">
    <property type="entry name" value="PAS_2"/>
</dbReference>
<keyword evidence="7" id="KW-0547">Nucleotide-binding</keyword>
<dbReference type="InterPro" id="IPR003018">
    <property type="entry name" value="GAF"/>
</dbReference>
<organism evidence="15 16">
    <name type="scientific">Novosphingobium mathurense</name>
    <dbReference type="NCBI Taxonomy" id="428990"/>
    <lineage>
        <taxon>Bacteria</taxon>
        <taxon>Pseudomonadati</taxon>
        <taxon>Pseudomonadota</taxon>
        <taxon>Alphaproteobacteria</taxon>
        <taxon>Sphingomonadales</taxon>
        <taxon>Sphingomonadaceae</taxon>
        <taxon>Novosphingobium</taxon>
    </lineage>
</organism>
<dbReference type="SUPFAM" id="SSF55781">
    <property type="entry name" value="GAF domain-like"/>
    <property type="match status" value="2"/>
</dbReference>
<dbReference type="Pfam" id="PF07536">
    <property type="entry name" value="HWE_HK"/>
    <property type="match status" value="1"/>
</dbReference>
<name>A0A1U6HL42_9SPHN</name>
<keyword evidence="8 15" id="KW-0418">Kinase</keyword>
<evidence type="ECO:0000256" key="9">
    <source>
        <dbReference type="ARBA" id="ARBA00022840"/>
    </source>
</evidence>
<evidence type="ECO:0000256" key="1">
    <source>
        <dbReference type="ARBA" id="ARBA00000085"/>
    </source>
</evidence>
<evidence type="ECO:0000256" key="6">
    <source>
        <dbReference type="ARBA" id="ARBA00022679"/>
    </source>
</evidence>
<dbReference type="SUPFAM" id="SSF52172">
    <property type="entry name" value="CheY-like"/>
    <property type="match status" value="1"/>
</dbReference>
<dbReference type="PIRSF" id="PIRSF036397">
    <property type="entry name" value="Bactrphtchrm_rec"/>
    <property type="match status" value="1"/>
</dbReference>
<keyword evidence="6" id="KW-0808">Transferase</keyword>
<dbReference type="Gene3D" id="3.30.450.270">
    <property type="match status" value="1"/>
</dbReference>
<accession>A0A1U6HL42</accession>
<evidence type="ECO:0000256" key="8">
    <source>
        <dbReference type="ARBA" id="ARBA00022777"/>
    </source>
</evidence>
<dbReference type="Gene3D" id="3.30.450.40">
    <property type="match status" value="1"/>
</dbReference>
<dbReference type="GO" id="GO:0000160">
    <property type="term" value="P:phosphorelay signal transduction system"/>
    <property type="evidence" value="ECO:0007669"/>
    <property type="project" value="InterPro"/>
</dbReference>
<dbReference type="InterPro" id="IPR035965">
    <property type="entry name" value="PAS-like_dom_sf"/>
</dbReference>
<dbReference type="SMART" id="SM00448">
    <property type="entry name" value="REC"/>
    <property type="match status" value="1"/>
</dbReference>
<evidence type="ECO:0000313" key="15">
    <source>
        <dbReference type="EMBL" id="SLJ96421.1"/>
    </source>
</evidence>
<keyword evidence="11" id="KW-0675">Receptor</keyword>
<dbReference type="PANTHER" id="PTHR41523">
    <property type="entry name" value="TWO-COMPONENT SYSTEM SENSOR PROTEIN"/>
    <property type="match status" value="1"/>
</dbReference>
<dbReference type="InterPro" id="IPR036890">
    <property type="entry name" value="HATPase_C_sf"/>
</dbReference>